<accession>A0A2D0N4F1</accession>
<proteinExistence type="predicted"/>
<evidence type="ECO:0008006" key="3">
    <source>
        <dbReference type="Google" id="ProtNLM"/>
    </source>
</evidence>
<evidence type="ECO:0000313" key="1">
    <source>
        <dbReference type="EMBL" id="PHN03365.1"/>
    </source>
</evidence>
<gene>
    <name evidence="1" type="ORF">CRP01_27155</name>
</gene>
<dbReference type="OrthoDB" id="1318779at2"/>
<name>A0A2D0N4F1_FLAN2</name>
<dbReference type="Proteomes" id="UP000223913">
    <property type="component" value="Unassembled WGS sequence"/>
</dbReference>
<dbReference type="EMBL" id="PDUD01000032">
    <property type="protein sequence ID" value="PHN03365.1"/>
    <property type="molecule type" value="Genomic_DNA"/>
</dbReference>
<dbReference type="Pfam" id="PF13644">
    <property type="entry name" value="DKNYY"/>
    <property type="match status" value="1"/>
</dbReference>
<keyword evidence="2" id="KW-1185">Reference proteome</keyword>
<reference evidence="1 2" key="1">
    <citation type="submission" date="2017-10" db="EMBL/GenBank/DDBJ databases">
        <title>The draft genome sequence of Lewinella nigricans NBRC 102662.</title>
        <authorList>
            <person name="Wang K."/>
        </authorList>
    </citation>
    <scope>NUCLEOTIDE SEQUENCE [LARGE SCALE GENOMIC DNA]</scope>
    <source>
        <strain evidence="1 2">NBRC 102662</strain>
    </source>
</reference>
<evidence type="ECO:0000313" key="2">
    <source>
        <dbReference type="Proteomes" id="UP000223913"/>
    </source>
</evidence>
<dbReference type="AlphaFoldDB" id="A0A2D0N4F1"/>
<organism evidence="1 2">
    <name type="scientific">Flavilitoribacter nigricans (strain ATCC 23147 / DSM 23189 / NBRC 102662 / NCIMB 1420 / SS-2)</name>
    <name type="common">Lewinella nigricans</name>
    <dbReference type="NCBI Taxonomy" id="1122177"/>
    <lineage>
        <taxon>Bacteria</taxon>
        <taxon>Pseudomonadati</taxon>
        <taxon>Bacteroidota</taxon>
        <taxon>Saprospiria</taxon>
        <taxon>Saprospirales</taxon>
        <taxon>Lewinellaceae</taxon>
        <taxon>Flavilitoribacter</taxon>
    </lineage>
</organism>
<protein>
    <recommendedName>
        <fullName evidence="3">DKNYY family protein</fullName>
    </recommendedName>
</protein>
<dbReference type="InterPro" id="IPR027375">
    <property type="entry name" value="DKNYY"/>
</dbReference>
<comment type="caution">
    <text evidence="1">The sequence shown here is derived from an EMBL/GenBank/DDBJ whole genome shotgun (WGS) entry which is preliminary data.</text>
</comment>
<sequence length="225" mass="25450">MHCGNTFLYTAHLLKAFGLCDPKNLLMKPLLQSVLFLLTILSLMSCENGYRQVDGQWSYVTIDEGHGRRVQPLEVDPETFEILSQRAFAKDKDQVFYQGLVLPGVDAPSYRLLPSGIFTADKDRIYFLHLPIGQADPATFEEIGYPYAKDKNFIYCGSIPIAPNQGQRLKVVRRSKGYSIATLESFLRDNEPIAHLDTTGVTTVAYGYGEIRINGDRYVDFRKLE</sequence>